<dbReference type="EMBL" id="NGJU01000015">
    <property type="protein sequence ID" value="RST94343.1"/>
    <property type="molecule type" value="Genomic_DNA"/>
</dbReference>
<gene>
    <name evidence="2" type="ORF">CBF35_10250</name>
</gene>
<dbReference type="InterPro" id="IPR011009">
    <property type="entry name" value="Kinase-like_dom_sf"/>
</dbReference>
<evidence type="ECO:0000313" key="2">
    <source>
        <dbReference type="EMBL" id="RST94343.1"/>
    </source>
</evidence>
<accession>A0A429ZKY8</accession>
<organism evidence="2 3">
    <name type="scientific">Vagococcus salmoninarum</name>
    <dbReference type="NCBI Taxonomy" id="2739"/>
    <lineage>
        <taxon>Bacteria</taxon>
        <taxon>Bacillati</taxon>
        <taxon>Bacillota</taxon>
        <taxon>Bacilli</taxon>
        <taxon>Lactobacillales</taxon>
        <taxon>Enterococcaceae</taxon>
        <taxon>Vagococcus</taxon>
    </lineage>
</organism>
<comment type="caution">
    <text evidence="2">The sequence shown here is derived from an EMBL/GenBank/DDBJ whole genome shotgun (WGS) entry which is preliminary data.</text>
</comment>
<dbReference type="PANTHER" id="PTHR40086:SF1">
    <property type="entry name" value="CELL CYCLE REGULATOR CCRZ"/>
    <property type="match status" value="1"/>
</dbReference>
<dbReference type="OrthoDB" id="3171511at2"/>
<dbReference type="Gene3D" id="3.90.1200.10">
    <property type="match status" value="1"/>
</dbReference>
<dbReference type="PANTHER" id="PTHR40086">
    <property type="entry name" value="PHOSPHOTRANSFERASE YTMP-RELATED"/>
    <property type="match status" value="1"/>
</dbReference>
<reference evidence="2 3" key="1">
    <citation type="submission" date="2017-05" db="EMBL/GenBank/DDBJ databases">
        <title>Vagococcus spp. assemblies.</title>
        <authorList>
            <person name="Gulvik C.A."/>
        </authorList>
    </citation>
    <scope>NUCLEOTIDE SEQUENCE [LARGE SCALE GENOMIC DNA]</scope>
    <source>
        <strain evidence="2 3">NCFB 2777</strain>
    </source>
</reference>
<protein>
    <submittedName>
        <fullName evidence="2">Aminoglycoside phosphotransferase</fullName>
    </submittedName>
</protein>
<dbReference type="AlphaFoldDB" id="A0A429ZKY8"/>
<feature type="domain" description="Aminoglycoside phosphotransferase" evidence="1">
    <location>
        <begin position="42"/>
        <end position="212"/>
    </location>
</feature>
<dbReference type="GO" id="GO:0016740">
    <property type="term" value="F:transferase activity"/>
    <property type="evidence" value="ECO:0007669"/>
    <property type="project" value="UniProtKB-KW"/>
</dbReference>
<evidence type="ECO:0000313" key="3">
    <source>
        <dbReference type="Proteomes" id="UP000287239"/>
    </source>
</evidence>
<dbReference type="RefSeq" id="WP_126780797.1">
    <property type="nucleotide sequence ID" value="NZ_CP177122.1"/>
</dbReference>
<proteinExistence type="predicted"/>
<dbReference type="Proteomes" id="UP000287239">
    <property type="component" value="Unassembled WGS sequence"/>
</dbReference>
<dbReference type="Pfam" id="PF01636">
    <property type="entry name" value="APH"/>
    <property type="match status" value="1"/>
</dbReference>
<dbReference type="SUPFAM" id="SSF56112">
    <property type="entry name" value="Protein kinase-like (PK-like)"/>
    <property type="match status" value="1"/>
</dbReference>
<dbReference type="InterPro" id="IPR052077">
    <property type="entry name" value="CcrZ_PhaseVar_Mediator"/>
</dbReference>
<evidence type="ECO:0000259" key="1">
    <source>
        <dbReference type="Pfam" id="PF01636"/>
    </source>
</evidence>
<sequence length="260" mass="30435">MTADFQFDKNWSLQPIKGDTGRAYMGVNANDKVFIKRNSSPFLAALSREGIAPKLVWTKRTGNGDVLTAQEWLDGYLLKPEEVGNRLDVIRILQHLHQSDSLKKMLYRLGGKEKQAFDFLSAYANDLPSELNKNQYLLRVFRFLEDHIPNAVEPQACHGDPIYHNWLLSDNDRLYLVDWDSTMLADPATDLGTVLGRYVPYKDWPHWLDSYGWDHSEESLERIYWYSGMDFLQRIKQCYIQQNFKQMNLEILLLKKIYAY</sequence>
<dbReference type="InterPro" id="IPR002575">
    <property type="entry name" value="Aminoglycoside_PTrfase"/>
</dbReference>
<dbReference type="GeneID" id="98568754"/>
<name>A0A429ZKY8_9ENTE</name>
<keyword evidence="3" id="KW-1185">Reference proteome</keyword>
<keyword evidence="2" id="KW-0808">Transferase</keyword>